<dbReference type="Pfam" id="PF07879">
    <property type="entry name" value="PHB_acc_N"/>
    <property type="match status" value="1"/>
</dbReference>
<evidence type="ECO:0000313" key="3">
    <source>
        <dbReference type="Proteomes" id="UP000054997"/>
    </source>
</evidence>
<reference evidence="2 3" key="1">
    <citation type="submission" date="2015-11" db="EMBL/GenBank/DDBJ databases">
        <title>Genomic analysis of 38 Legionella species identifies large and diverse effector repertoires.</title>
        <authorList>
            <person name="Burstein D."/>
            <person name="Amaro F."/>
            <person name="Zusman T."/>
            <person name="Lifshitz Z."/>
            <person name="Cohen O."/>
            <person name="Gilbert J.A."/>
            <person name="Pupko T."/>
            <person name="Shuman H.A."/>
            <person name="Segal G."/>
        </authorList>
    </citation>
    <scope>NUCLEOTIDE SEQUENCE [LARGE SCALE GENOMIC DNA]</scope>
    <source>
        <strain evidence="2 3">ATCC 49505</strain>
    </source>
</reference>
<proteinExistence type="predicted"/>
<dbReference type="PATRIC" id="fig|45068.5.peg.1982"/>
<name>A0A0W0VHR0_9GAMM</name>
<dbReference type="OrthoDB" id="9795345at2"/>
<gene>
    <name evidence="2" type="ORF">Llon_1822</name>
</gene>
<dbReference type="RefSeq" id="WP_058529809.1">
    <property type="nucleotide sequence ID" value="NZ_CAAAHZ010000001.1"/>
</dbReference>
<dbReference type="Proteomes" id="UP000054997">
    <property type="component" value="Unassembled WGS sequence"/>
</dbReference>
<dbReference type="EMBL" id="LNYK01000033">
    <property type="protein sequence ID" value="KTD19650.1"/>
    <property type="molecule type" value="Genomic_DNA"/>
</dbReference>
<sequence>MTRLIKKYKNRRLYDMDNSQYITLEDLKQYVLKGYDFRVEDSTTGNDITNAILLQILVETQAAPTQFLSSTLLRQLINLAHHPMQQTVDRLLQDTIGFIEKQMRINPYWHDYQKASDEWAKQSSQFLAKWQELFKG</sequence>
<accession>A0A0W0VHR0</accession>
<dbReference type="STRING" id="45068.Llon_1822"/>
<comment type="caution">
    <text evidence="2">The sequence shown here is derived from an EMBL/GenBank/DDBJ whole genome shotgun (WGS) entry which is preliminary data.</text>
</comment>
<evidence type="ECO:0000313" key="2">
    <source>
        <dbReference type="EMBL" id="KTD19650.1"/>
    </source>
</evidence>
<organism evidence="2 3">
    <name type="scientific">Legionella londiniensis</name>
    <dbReference type="NCBI Taxonomy" id="45068"/>
    <lineage>
        <taxon>Bacteria</taxon>
        <taxon>Pseudomonadati</taxon>
        <taxon>Pseudomonadota</taxon>
        <taxon>Gammaproteobacteria</taxon>
        <taxon>Legionellales</taxon>
        <taxon>Legionellaceae</taxon>
        <taxon>Legionella</taxon>
    </lineage>
</organism>
<protein>
    <submittedName>
        <fullName evidence="2">Putative Polyhydroxyalkanoate synthesis repressor PhaR</fullName>
    </submittedName>
</protein>
<dbReference type="PROSITE" id="PS00018">
    <property type="entry name" value="EF_HAND_1"/>
    <property type="match status" value="1"/>
</dbReference>
<keyword evidence="3" id="KW-1185">Reference proteome</keyword>
<dbReference type="InterPro" id="IPR012909">
    <property type="entry name" value="PHA_DNA-bd_N"/>
</dbReference>
<dbReference type="AlphaFoldDB" id="A0A0W0VHR0"/>
<dbReference type="InterPro" id="IPR018247">
    <property type="entry name" value="EF_Hand_1_Ca_BS"/>
</dbReference>
<evidence type="ECO:0000259" key="1">
    <source>
        <dbReference type="Pfam" id="PF07879"/>
    </source>
</evidence>
<feature type="domain" description="PHA accumulation regulator DNA-binding N-terminal" evidence="1">
    <location>
        <begin position="4"/>
        <end position="61"/>
    </location>
</feature>